<evidence type="ECO:0000313" key="1">
    <source>
        <dbReference type="EMBL" id="MED6148866.1"/>
    </source>
</evidence>
<dbReference type="Proteomes" id="UP001341840">
    <property type="component" value="Unassembled WGS sequence"/>
</dbReference>
<sequence>MCVAVDIFSYFNKQGLLPPAASSIAHFTDLIRYLYVPPSHTTPSRKPGLLVLGHGASELVEAGVKFRVNESSSSHGCMLALNLKMCHYPYEHYILDYVVFLGHIMKTSNDAGIFIKAGIIDCIFGGNYENKVVKLFVDVGKETLVANTNVDYLKICDDLNAYYNNPWNRKMATLRRDYFTTPWKTAASIAAIVLLILTVIQTPIEESDLGYQQRLQIFEDCNGSKTFRES</sequence>
<dbReference type="PANTHER" id="PTHR31170:SF23">
    <property type="match status" value="1"/>
</dbReference>
<gene>
    <name evidence="1" type="ORF">PIB30_057086</name>
</gene>
<dbReference type="PANTHER" id="PTHR31170">
    <property type="entry name" value="BNAC04G53230D PROTEIN"/>
    <property type="match status" value="1"/>
</dbReference>
<keyword evidence="2" id="KW-1185">Reference proteome</keyword>
<dbReference type="InterPro" id="IPR004158">
    <property type="entry name" value="DUF247_pln"/>
</dbReference>
<dbReference type="EMBL" id="JASCZI010091084">
    <property type="protein sequence ID" value="MED6148866.1"/>
    <property type="molecule type" value="Genomic_DNA"/>
</dbReference>
<protein>
    <submittedName>
        <fullName evidence="1">Uncharacterized protein</fullName>
    </submittedName>
</protein>
<name>A0ABU6TJD1_9FABA</name>
<evidence type="ECO:0000313" key="2">
    <source>
        <dbReference type="Proteomes" id="UP001341840"/>
    </source>
</evidence>
<accession>A0ABU6TJD1</accession>
<comment type="caution">
    <text evidence="1">The sequence shown here is derived from an EMBL/GenBank/DDBJ whole genome shotgun (WGS) entry which is preliminary data.</text>
</comment>
<dbReference type="Pfam" id="PF03140">
    <property type="entry name" value="DUF247"/>
    <property type="match status" value="1"/>
</dbReference>
<organism evidence="1 2">
    <name type="scientific">Stylosanthes scabra</name>
    <dbReference type="NCBI Taxonomy" id="79078"/>
    <lineage>
        <taxon>Eukaryota</taxon>
        <taxon>Viridiplantae</taxon>
        <taxon>Streptophyta</taxon>
        <taxon>Embryophyta</taxon>
        <taxon>Tracheophyta</taxon>
        <taxon>Spermatophyta</taxon>
        <taxon>Magnoliopsida</taxon>
        <taxon>eudicotyledons</taxon>
        <taxon>Gunneridae</taxon>
        <taxon>Pentapetalae</taxon>
        <taxon>rosids</taxon>
        <taxon>fabids</taxon>
        <taxon>Fabales</taxon>
        <taxon>Fabaceae</taxon>
        <taxon>Papilionoideae</taxon>
        <taxon>50 kb inversion clade</taxon>
        <taxon>dalbergioids sensu lato</taxon>
        <taxon>Dalbergieae</taxon>
        <taxon>Pterocarpus clade</taxon>
        <taxon>Stylosanthes</taxon>
    </lineage>
</organism>
<proteinExistence type="predicted"/>
<reference evidence="1 2" key="1">
    <citation type="journal article" date="2023" name="Plants (Basel)">
        <title>Bridging the Gap: Combining Genomics and Transcriptomics Approaches to Understand Stylosanthes scabra, an Orphan Legume from the Brazilian Caatinga.</title>
        <authorList>
            <person name="Ferreira-Neto J.R.C."/>
            <person name="da Silva M.D."/>
            <person name="Binneck E."/>
            <person name="de Melo N.F."/>
            <person name="da Silva R.H."/>
            <person name="de Melo A.L.T.M."/>
            <person name="Pandolfi V."/>
            <person name="Bustamante F.O."/>
            <person name="Brasileiro-Vidal A.C."/>
            <person name="Benko-Iseppon A.M."/>
        </authorList>
    </citation>
    <scope>NUCLEOTIDE SEQUENCE [LARGE SCALE GENOMIC DNA]</scope>
    <source>
        <tissue evidence="1">Leaves</tissue>
    </source>
</reference>